<accession>A0A5B8Y0Y8</accession>
<dbReference type="PROSITE" id="PS51257">
    <property type="entry name" value="PROKAR_LIPOPROTEIN"/>
    <property type="match status" value="1"/>
</dbReference>
<dbReference type="EMBL" id="CP041186">
    <property type="protein sequence ID" value="QDG49567.1"/>
    <property type="molecule type" value="Genomic_DNA"/>
</dbReference>
<evidence type="ECO:0000313" key="1">
    <source>
        <dbReference type="EMBL" id="QDG49567.1"/>
    </source>
</evidence>
<dbReference type="Proteomes" id="UP000315995">
    <property type="component" value="Chromosome"/>
</dbReference>
<accession>A0A4Y6PNG3</accession>
<dbReference type="AlphaFoldDB" id="A0A4Y6PNG3"/>
<gene>
    <name evidence="1" type="ORF">FIV42_02075</name>
</gene>
<name>A0A4Y6PNG3_PERCE</name>
<evidence type="ECO:0000313" key="2">
    <source>
        <dbReference type="Proteomes" id="UP000315995"/>
    </source>
</evidence>
<organism evidence="1 2">
    <name type="scientific">Persicimonas caeni</name>
    <dbReference type="NCBI Taxonomy" id="2292766"/>
    <lineage>
        <taxon>Bacteria</taxon>
        <taxon>Deltaproteobacteria</taxon>
        <taxon>Bradymonadales</taxon>
        <taxon>Bradymonadaceae</taxon>
        <taxon>Persicimonas</taxon>
    </lineage>
</organism>
<proteinExistence type="predicted"/>
<sequence>MNARVTTAGWIASLSLALVTLGACHEEGRIGAVPADPGFDASVVEELPQDGDAGARADARSGADATVLAVSETFGQPCEGPEECSSAICFEYKVEDDEQGFCTQTCEGRCAIDDHVCFLGHCVPTTYCEGDDGGGLGPGCDGSPCERCTADEQCVAGEGRGEYRCVADDA</sequence>
<keyword evidence="2" id="KW-1185">Reference proteome</keyword>
<reference evidence="1 2" key="1">
    <citation type="submission" date="2019-06" db="EMBL/GenBank/DDBJ databases">
        <title>Persicimonas caeni gen. nov., sp. nov., a predatory bacterium isolated from solar saltern.</title>
        <authorList>
            <person name="Wang S."/>
        </authorList>
    </citation>
    <scope>NUCLEOTIDE SEQUENCE [LARGE SCALE GENOMIC DNA]</scope>
    <source>
        <strain evidence="1 2">YN101</strain>
    </source>
</reference>
<protein>
    <submittedName>
        <fullName evidence="1">Uncharacterized protein</fullName>
    </submittedName>
</protein>
<dbReference type="RefSeq" id="WP_141196064.1">
    <property type="nucleotide sequence ID" value="NZ_CP041186.1"/>
</dbReference>